<accession>A0AA86MXJ2</accession>
<reference evidence="1" key="1">
    <citation type="submission" date="2022-10" db="EMBL/GenBank/DDBJ databases">
        <authorList>
            <person name="Koch H."/>
        </authorList>
    </citation>
    <scope>NUCLEOTIDE SEQUENCE</scope>
    <source>
        <strain evidence="1">DNF</strain>
    </source>
</reference>
<dbReference type="Proteomes" id="UP001179121">
    <property type="component" value="Chromosome"/>
</dbReference>
<evidence type="ECO:0000313" key="2">
    <source>
        <dbReference type="Proteomes" id="UP001179121"/>
    </source>
</evidence>
<keyword evidence="2" id="KW-1185">Reference proteome</keyword>
<dbReference type="EMBL" id="OX365700">
    <property type="protein sequence ID" value="CAI4030745.1"/>
    <property type="molecule type" value="Genomic_DNA"/>
</dbReference>
<gene>
    <name evidence="1" type="ORF">DNFV4_01175</name>
</gene>
<name>A0AA86MXJ2_9BACT</name>
<dbReference type="AlphaFoldDB" id="A0AA86MXJ2"/>
<organism evidence="1 2">
    <name type="scientific">Nitrospira tepida</name>
    <dbReference type="NCBI Taxonomy" id="2973512"/>
    <lineage>
        <taxon>Bacteria</taxon>
        <taxon>Pseudomonadati</taxon>
        <taxon>Nitrospirota</taxon>
        <taxon>Nitrospiria</taxon>
        <taxon>Nitrospirales</taxon>
        <taxon>Nitrospiraceae</taxon>
        <taxon>Nitrospira</taxon>
    </lineage>
</organism>
<dbReference type="KEGG" id="nti:DNFV4_01175"/>
<evidence type="ECO:0000313" key="1">
    <source>
        <dbReference type="EMBL" id="CAI4030745.1"/>
    </source>
</evidence>
<sequence>MTAVFTLQTLLFTTLLTVRVKVEESKGKA</sequence>
<proteinExistence type="predicted"/>
<protein>
    <submittedName>
        <fullName evidence="1">Uncharacterized protein</fullName>
    </submittedName>
</protein>